<dbReference type="AlphaFoldDB" id="A0AA38G8P3"/>
<dbReference type="GO" id="GO:0003677">
    <property type="term" value="F:DNA binding"/>
    <property type="evidence" value="ECO:0007669"/>
    <property type="project" value="UniProtKB-KW"/>
</dbReference>
<name>A0AA38G8P3_TAXCH</name>
<dbReference type="OMA" id="TEYKNMA"/>
<evidence type="ECO:0000256" key="8">
    <source>
        <dbReference type="SAM" id="MobiDB-lite"/>
    </source>
</evidence>
<evidence type="ECO:0000313" key="11">
    <source>
        <dbReference type="EMBL" id="KAH9318616.1"/>
    </source>
</evidence>
<dbReference type="PANTHER" id="PTHR47995:SF18">
    <property type="entry name" value="TRANSCRIPTION FACTOR MYB65"/>
    <property type="match status" value="1"/>
</dbReference>
<keyword evidence="5" id="KW-0010">Activator</keyword>
<protein>
    <recommendedName>
        <fullName evidence="13">Transcription factor GAMYB</fullName>
    </recommendedName>
</protein>
<dbReference type="Pfam" id="PF00249">
    <property type="entry name" value="Myb_DNA-binding"/>
    <property type="match status" value="2"/>
</dbReference>
<dbReference type="SMART" id="SM00717">
    <property type="entry name" value="SANT"/>
    <property type="match status" value="2"/>
</dbReference>
<comment type="subcellular location">
    <subcellularLocation>
        <location evidence="1">Nucleus</location>
    </subcellularLocation>
</comment>
<evidence type="ECO:0000256" key="4">
    <source>
        <dbReference type="ARBA" id="ARBA00023125"/>
    </source>
</evidence>
<organism evidence="11 12">
    <name type="scientific">Taxus chinensis</name>
    <name type="common">Chinese yew</name>
    <name type="synonym">Taxus wallichiana var. chinensis</name>
    <dbReference type="NCBI Taxonomy" id="29808"/>
    <lineage>
        <taxon>Eukaryota</taxon>
        <taxon>Viridiplantae</taxon>
        <taxon>Streptophyta</taxon>
        <taxon>Embryophyta</taxon>
        <taxon>Tracheophyta</taxon>
        <taxon>Spermatophyta</taxon>
        <taxon>Pinopsida</taxon>
        <taxon>Pinidae</taxon>
        <taxon>Conifers II</taxon>
        <taxon>Cupressales</taxon>
        <taxon>Taxaceae</taxon>
        <taxon>Taxus</taxon>
    </lineage>
</organism>
<dbReference type="FunFam" id="1.10.10.60:FF:000119">
    <property type="entry name" value="Transcription factor GAMYB"/>
    <property type="match status" value="1"/>
</dbReference>
<dbReference type="GO" id="GO:0003006">
    <property type="term" value="P:developmental process involved in reproduction"/>
    <property type="evidence" value="ECO:0007669"/>
    <property type="project" value="UniProtKB-ARBA"/>
</dbReference>
<evidence type="ECO:0000256" key="1">
    <source>
        <dbReference type="ARBA" id="ARBA00004123"/>
    </source>
</evidence>
<dbReference type="SUPFAM" id="SSF46689">
    <property type="entry name" value="Homeodomain-like"/>
    <property type="match status" value="1"/>
</dbReference>
<dbReference type="Gene3D" id="1.10.10.60">
    <property type="entry name" value="Homeodomain-like"/>
    <property type="match status" value="2"/>
</dbReference>
<keyword evidence="12" id="KW-1185">Reference proteome</keyword>
<dbReference type="FunFam" id="1.10.10.60:FF:000001">
    <property type="entry name" value="MYB-related transcription factor"/>
    <property type="match status" value="1"/>
</dbReference>
<feature type="compositionally biased region" description="Polar residues" evidence="8">
    <location>
        <begin position="390"/>
        <end position="415"/>
    </location>
</feature>
<reference evidence="11 12" key="1">
    <citation type="journal article" date="2021" name="Nat. Plants">
        <title>The Taxus genome provides insights into paclitaxel biosynthesis.</title>
        <authorList>
            <person name="Xiong X."/>
            <person name="Gou J."/>
            <person name="Liao Q."/>
            <person name="Li Y."/>
            <person name="Zhou Q."/>
            <person name="Bi G."/>
            <person name="Li C."/>
            <person name="Du R."/>
            <person name="Wang X."/>
            <person name="Sun T."/>
            <person name="Guo L."/>
            <person name="Liang H."/>
            <person name="Lu P."/>
            <person name="Wu Y."/>
            <person name="Zhang Z."/>
            <person name="Ro D.K."/>
            <person name="Shang Y."/>
            <person name="Huang S."/>
            <person name="Yan J."/>
        </authorList>
    </citation>
    <scope>NUCLEOTIDE SEQUENCE [LARGE SCALE GENOMIC DNA]</scope>
    <source>
        <strain evidence="11">Ta-2019</strain>
    </source>
</reference>
<gene>
    <name evidence="11" type="ORF">KI387_020385</name>
</gene>
<evidence type="ECO:0000313" key="12">
    <source>
        <dbReference type="Proteomes" id="UP000824469"/>
    </source>
</evidence>
<feature type="domain" description="HTH myb-type" evidence="10">
    <location>
        <begin position="9"/>
        <end position="59"/>
    </location>
</feature>
<evidence type="ECO:0000259" key="9">
    <source>
        <dbReference type="PROSITE" id="PS50090"/>
    </source>
</evidence>
<dbReference type="InterPro" id="IPR001005">
    <property type="entry name" value="SANT/Myb"/>
</dbReference>
<sequence length="511" mass="55267">MVGKGGGGSLKKGPWTSSEDAVLVDYVNKHGEGNWNALHKYSGLRRCGKSCRLRWANHLRPNLKKSAFIPEEERAILELHAKLGNKWAHMAAQLPGRTDNEIKNYWNTRLKRRQRAGLPLYPPDIMLHDANQYTPTQPKVADPPHDHPLLNSKTVTSSSIRFDGLNHIAMTCNPFSGLSEISGGSVLNNPNQRLKRLGDGSFVQPSSISSFNDIKNTQACFNRTPTYPQPAIWDLFSAQAFPYDPDPSSTRMSAFGEALVGSHALVNGIFSASGPLPGLKLELPSSQFAESVTTTGLSTVVPNVNDPFAQYPLTAHLPKQTDSFLSPNYSGLLESLLHEAQGMSGINSLSSSGSSSELTSFIVNGFFPSQSKLKCGVNSDPATPLNGTASSGFSENTPTWSASPCHESTSVQSQIGKKVKPEEPNEEYISSSSYGDEGVSTIFARPYVLPTSDWCSHNTEMGKEQSTVTDSPATVLSDALGVGIQQTVSMNSTSQVWELASFPWSNLQGAC</sequence>
<dbReference type="PROSITE" id="PS50090">
    <property type="entry name" value="MYB_LIKE"/>
    <property type="match status" value="2"/>
</dbReference>
<comment type="caution">
    <text evidence="11">The sequence shown here is derived from an EMBL/GenBank/DDBJ whole genome shotgun (WGS) entry which is preliminary data.</text>
</comment>
<keyword evidence="4" id="KW-0238">DNA-binding</keyword>
<dbReference type="PANTHER" id="PTHR47995">
    <property type="entry name" value="TRANSCRIPTION FACTOR MYB33-RELATED"/>
    <property type="match status" value="1"/>
</dbReference>
<dbReference type="CDD" id="cd00167">
    <property type="entry name" value="SANT"/>
    <property type="match status" value="2"/>
</dbReference>
<feature type="domain" description="HTH myb-type" evidence="10">
    <location>
        <begin position="60"/>
        <end position="114"/>
    </location>
</feature>
<dbReference type="Proteomes" id="UP000824469">
    <property type="component" value="Unassembled WGS sequence"/>
</dbReference>
<keyword evidence="3" id="KW-0805">Transcription regulation</keyword>
<evidence type="ECO:0000259" key="10">
    <source>
        <dbReference type="PROSITE" id="PS51294"/>
    </source>
</evidence>
<evidence type="ECO:0000256" key="5">
    <source>
        <dbReference type="ARBA" id="ARBA00023159"/>
    </source>
</evidence>
<evidence type="ECO:0000256" key="3">
    <source>
        <dbReference type="ARBA" id="ARBA00023015"/>
    </source>
</evidence>
<evidence type="ECO:0008006" key="13">
    <source>
        <dbReference type="Google" id="ProtNLM"/>
    </source>
</evidence>
<keyword evidence="2" id="KW-0677">Repeat</keyword>
<accession>A0AA38G8P3</accession>
<feature type="domain" description="Myb-like" evidence="9">
    <location>
        <begin position="7"/>
        <end position="59"/>
    </location>
</feature>
<keyword evidence="7" id="KW-0539">Nucleus</keyword>
<dbReference type="GO" id="GO:0005634">
    <property type="term" value="C:nucleus"/>
    <property type="evidence" value="ECO:0007669"/>
    <property type="project" value="UniProtKB-SubCell"/>
</dbReference>
<evidence type="ECO:0000256" key="7">
    <source>
        <dbReference type="ARBA" id="ARBA00023242"/>
    </source>
</evidence>
<feature type="domain" description="Myb-like" evidence="9">
    <location>
        <begin position="60"/>
        <end position="110"/>
    </location>
</feature>
<feature type="region of interest" description="Disordered" evidence="8">
    <location>
        <begin position="390"/>
        <end position="433"/>
    </location>
</feature>
<keyword evidence="6" id="KW-0804">Transcription</keyword>
<dbReference type="EMBL" id="JAHRHJ020000004">
    <property type="protein sequence ID" value="KAH9318616.1"/>
    <property type="molecule type" value="Genomic_DNA"/>
</dbReference>
<dbReference type="InterPro" id="IPR017930">
    <property type="entry name" value="Myb_dom"/>
</dbReference>
<evidence type="ECO:0000256" key="6">
    <source>
        <dbReference type="ARBA" id="ARBA00023163"/>
    </source>
</evidence>
<proteinExistence type="predicted"/>
<dbReference type="PROSITE" id="PS51294">
    <property type="entry name" value="HTH_MYB"/>
    <property type="match status" value="2"/>
</dbReference>
<evidence type="ECO:0000256" key="2">
    <source>
        <dbReference type="ARBA" id="ARBA00022737"/>
    </source>
</evidence>
<dbReference type="InterPro" id="IPR009057">
    <property type="entry name" value="Homeodomain-like_sf"/>
</dbReference>